<dbReference type="GO" id="GO:0032259">
    <property type="term" value="P:methylation"/>
    <property type="evidence" value="ECO:0007669"/>
    <property type="project" value="UniProtKB-KW"/>
</dbReference>
<dbReference type="PANTHER" id="PTHR21451:SF0">
    <property type="entry name" value="HISTONE-LYSINE N-METHYLTRANSFERASE, H3 LYSINE-79 SPECIFIC"/>
    <property type="match status" value="1"/>
</dbReference>
<protein>
    <recommendedName>
        <fullName evidence="3 11">Histone-lysine N-methyltransferase, H3 lysine-79 specific</fullName>
        <ecNumber evidence="2 11">2.1.1.360</ecNumber>
    </recommendedName>
    <alternativeName>
        <fullName evidence="9 11">Histone H3-K79 methyltransferase</fullName>
    </alternativeName>
</protein>
<evidence type="ECO:0000256" key="11">
    <source>
        <dbReference type="RuleBase" id="RU271113"/>
    </source>
</evidence>
<evidence type="ECO:0000256" key="8">
    <source>
        <dbReference type="ARBA" id="ARBA00023242"/>
    </source>
</evidence>
<evidence type="ECO:0000256" key="1">
    <source>
        <dbReference type="ARBA" id="ARBA00004123"/>
    </source>
</evidence>
<reference evidence="13 14" key="1">
    <citation type="journal article" date="2006" name="Science">
        <title>Phytophthora genome sequences uncover evolutionary origins and mechanisms of pathogenesis.</title>
        <authorList>
            <person name="Tyler B.M."/>
            <person name="Tripathy S."/>
            <person name="Zhang X."/>
            <person name="Dehal P."/>
            <person name="Jiang R.H."/>
            <person name="Aerts A."/>
            <person name="Arredondo F.D."/>
            <person name="Baxter L."/>
            <person name="Bensasson D."/>
            <person name="Beynon J.L."/>
            <person name="Chapman J."/>
            <person name="Damasceno C.M."/>
            <person name="Dorrance A.E."/>
            <person name="Dou D."/>
            <person name="Dickerman A.W."/>
            <person name="Dubchak I.L."/>
            <person name="Garbelotto M."/>
            <person name="Gijzen M."/>
            <person name="Gordon S.G."/>
            <person name="Govers F."/>
            <person name="Grunwald N.J."/>
            <person name="Huang W."/>
            <person name="Ivors K.L."/>
            <person name="Jones R.W."/>
            <person name="Kamoun S."/>
            <person name="Krampis K."/>
            <person name="Lamour K.H."/>
            <person name="Lee M.K."/>
            <person name="McDonald W.H."/>
            <person name="Medina M."/>
            <person name="Meijer H.J."/>
            <person name="Nordberg E.K."/>
            <person name="Maclean D.J."/>
            <person name="Ospina-Giraldo M.D."/>
            <person name="Morris P.F."/>
            <person name="Phuntumart V."/>
            <person name="Putnam N.H."/>
            <person name="Rash S."/>
            <person name="Rose J.K."/>
            <person name="Sakihama Y."/>
            <person name="Salamov A.A."/>
            <person name="Savidor A."/>
            <person name="Scheuring C.F."/>
            <person name="Smith B.M."/>
            <person name="Sobral B.W."/>
            <person name="Terry A."/>
            <person name="Torto-Alalibo T.A."/>
            <person name="Win J."/>
            <person name="Xu Z."/>
            <person name="Zhang H."/>
            <person name="Grigoriev I.V."/>
            <person name="Rokhsar D.S."/>
            <person name="Boore J.L."/>
        </authorList>
    </citation>
    <scope>NUCLEOTIDE SEQUENCE [LARGE SCALE GENOMIC DNA]</scope>
    <source>
        <strain evidence="13 14">P6497</strain>
    </source>
</reference>
<evidence type="ECO:0000256" key="6">
    <source>
        <dbReference type="ARBA" id="ARBA00022691"/>
    </source>
</evidence>
<dbReference type="PROSITE" id="PS51569">
    <property type="entry name" value="DOT1"/>
    <property type="match status" value="1"/>
</dbReference>
<keyword evidence="5 11" id="KW-0808">Transferase</keyword>
<dbReference type="Gene3D" id="3.40.50.150">
    <property type="entry name" value="Vaccinia Virus protein VP39"/>
    <property type="match status" value="1"/>
</dbReference>
<keyword evidence="4 11" id="KW-0489">Methyltransferase</keyword>
<dbReference type="EC" id="2.1.1.360" evidence="2 11"/>
<comment type="miscellaneous">
    <text evidence="11">In contrast to other lysine histone methyltransferases, it does not contain a SET domain, suggesting the existence of another mechanism for methylation of lysine residues of histones.</text>
</comment>
<dbReference type="SMR" id="G4ZVH3"/>
<evidence type="ECO:0000256" key="5">
    <source>
        <dbReference type="ARBA" id="ARBA00022679"/>
    </source>
</evidence>
<dbReference type="Proteomes" id="UP000002640">
    <property type="component" value="Unassembled WGS sequence"/>
</dbReference>
<feature type="domain" description="DOT1" evidence="12">
    <location>
        <begin position="1"/>
        <end position="185"/>
    </location>
</feature>
<evidence type="ECO:0000256" key="9">
    <source>
        <dbReference type="ARBA" id="ARBA00029821"/>
    </source>
</evidence>
<sequence length="185" mass="20125">MESLVSSLFAHVKGKDVRQLSGCAHFNAGETTFAGVKSVVDHLRLTPADVFVDIGSGIGNVVVQVALEASAKVCVGIEVRGELVEIAEDIVRQHGRVLPQLSSAMVLFSNNKLFEETANQALQDLACQVNHVSRVVVMEAFCPRHRQSCQRLFCALFGPPILLGIVVTWTSNVQNVYCYKKITTA</sequence>
<dbReference type="InterPro" id="IPR025789">
    <property type="entry name" value="DOT1_dom"/>
</dbReference>
<dbReference type="AlphaFoldDB" id="G4ZVH3"/>
<organism evidence="13 14">
    <name type="scientific">Phytophthora sojae (strain P6497)</name>
    <name type="common">Soybean stem and root rot agent</name>
    <name type="synonym">Phytophthora megasperma f. sp. glycines</name>
    <dbReference type="NCBI Taxonomy" id="1094619"/>
    <lineage>
        <taxon>Eukaryota</taxon>
        <taxon>Sar</taxon>
        <taxon>Stramenopiles</taxon>
        <taxon>Oomycota</taxon>
        <taxon>Peronosporomycetes</taxon>
        <taxon>Peronosporales</taxon>
        <taxon>Peronosporaceae</taxon>
        <taxon>Phytophthora</taxon>
    </lineage>
</organism>
<evidence type="ECO:0000313" key="13">
    <source>
        <dbReference type="EMBL" id="EGZ11491.1"/>
    </source>
</evidence>
<comment type="subcellular location">
    <subcellularLocation>
        <location evidence="1 11">Nucleus</location>
    </subcellularLocation>
</comment>
<dbReference type="SUPFAM" id="SSF53335">
    <property type="entry name" value="S-adenosyl-L-methionine-dependent methyltransferases"/>
    <property type="match status" value="1"/>
</dbReference>
<evidence type="ECO:0000256" key="10">
    <source>
        <dbReference type="ARBA" id="ARBA00047770"/>
    </source>
</evidence>
<dbReference type="RefSeq" id="XP_009531824.1">
    <property type="nucleotide sequence ID" value="XM_009533529.1"/>
</dbReference>
<dbReference type="InParanoid" id="G4ZVH3"/>
<comment type="catalytic activity">
    <reaction evidence="10 11">
        <text>L-lysyl(79)-[histone H3] + 3 S-adenosyl-L-methionine = N(6),N(6),N(6)-trimethyl-L-lysyl(79)-[histone H3] + 3 S-adenosyl-L-homocysteine + 3 H(+)</text>
        <dbReference type="Rhea" id="RHEA:60328"/>
        <dbReference type="Rhea" id="RHEA-COMP:15549"/>
        <dbReference type="Rhea" id="RHEA-COMP:15552"/>
        <dbReference type="ChEBI" id="CHEBI:15378"/>
        <dbReference type="ChEBI" id="CHEBI:29969"/>
        <dbReference type="ChEBI" id="CHEBI:57856"/>
        <dbReference type="ChEBI" id="CHEBI:59789"/>
        <dbReference type="ChEBI" id="CHEBI:61961"/>
        <dbReference type="EC" id="2.1.1.360"/>
    </reaction>
</comment>
<keyword evidence="7 11" id="KW-0156">Chromatin regulator</keyword>
<dbReference type="InterPro" id="IPR029063">
    <property type="entry name" value="SAM-dependent_MTases_sf"/>
</dbReference>
<comment type="function">
    <text evidence="11">Histone methyltransferase that specifically trimethylates histone H3 to form H3K79me3. This methylation is required for telomere silencing and for the pachytene checkpoint during the meiotic cell cycle by allowing the recruitment of RAD9 to double strand breaks. Nucleosomes are preferred as substrate compared to free histone.</text>
</comment>
<dbReference type="KEGG" id="psoj:PHYSODRAFT_515885"/>
<name>G4ZVH3_PHYSP</name>
<dbReference type="InterPro" id="IPR030445">
    <property type="entry name" value="H3-K79_meTrfase"/>
</dbReference>
<accession>G4ZVH3</accession>
<keyword evidence="8 11" id="KW-0539">Nucleus</keyword>
<proteinExistence type="inferred from homology"/>
<dbReference type="GO" id="GO:0005634">
    <property type="term" value="C:nucleus"/>
    <property type="evidence" value="ECO:0007669"/>
    <property type="project" value="UniProtKB-SubCell"/>
</dbReference>
<gene>
    <name evidence="13" type="ORF">PHYSODRAFT_515885</name>
</gene>
<dbReference type="Pfam" id="PF08123">
    <property type="entry name" value="DOT1"/>
    <property type="match status" value="1"/>
</dbReference>
<evidence type="ECO:0000256" key="2">
    <source>
        <dbReference type="ARBA" id="ARBA00012190"/>
    </source>
</evidence>
<evidence type="ECO:0000256" key="3">
    <source>
        <dbReference type="ARBA" id="ARBA00020987"/>
    </source>
</evidence>
<comment type="similarity">
    <text evidence="11">Belongs to the class I-like SAM-binding methyltransferase superfamily. DOT1 family.</text>
</comment>
<dbReference type="GeneID" id="20659735"/>
<dbReference type="PANTHER" id="PTHR21451">
    <property type="entry name" value="HISTONE H3 METHYLTRANSFERASE"/>
    <property type="match status" value="1"/>
</dbReference>
<evidence type="ECO:0000313" key="14">
    <source>
        <dbReference type="Proteomes" id="UP000002640"/>
    </source>
</evidence>
<keyword evidence="14" id="KW-1185">Reference proteome</keyword>
<keyword evidence="6 11" id="KW-0949">S-adenosyl-L-methionine</keyword>
<evidence type="ECO:0000259" key="12">
    <source>
        <dbReference type="PROSITE" id="PS51569"/>
    </source>
</evidence>
<dbReference type="EMBL" id="JH159157">
    <property type="protein sequence ID" value="EGZ11491.1"/>
    <property type="molecule type" value="Genomic_DNA"/>
</dbReference>
<dbReference type="GO" id="GO:0006281">
    <property type="term" value="P:DNA repair"/>
    <property type="evidence" value="ECO:0007669"/>
    <property type="project" value="TreeGrafter"/>
</dbReference>
<evidence type="ECO:0000256" key="4">
    <source>
        <dbReference type="ARBA" id="ARBA00022603"/>
    </source>
</evidence>
<dbReference type="GO" id="GO:0000077">
    <property type="term" value="P:DNA damage checkpoint signaling"/>
    <property type="evidence" value="ECO:0007669"/>
    <property type="project" value="TreeGrafter"/>
</dbReference>
<evidence type="ECO:0000256" key="7">
    <source>
        <dbReference type="ARBA" id="ARBA00022853"/>
    </source>
</evidence>
<dbReference type="GO" id="GO:0140956">
    <property type="term" value="F:histone H3K79 trimethyltransferase activity"/>
    <property type="evidence" value="ECO:0007669"/>
    <property type="project" value="UniProtKB-EC"/>
</dbReference>